<comment type="caution">
    <text evidence="2">The sequence shown here is derived from an EMBL/GenBank/DDBJ whole genome shotgun (WGS) entry which is preliminary data.</text>
</comment>
<reference evidence="2 3" key="1">
    <citation type="submission" date="2013-01" db="EMBL/GenBank/DDBJ databases">
        <title>Whole genome shotgun sequence of Gordonia soli NBRC 108243.</title>
        <authorList>
            <person name="Isaki-Nakamura S."/>
            <person name="Hosoyama A."/>
            <person name="Tsuchikane K."/>
            <person name="Ando Y."/>
            <person name="Baba S."/>
            <person name="Ohji S."/>
            <person name="Hamada M."/>
            <person name="Tamura T."/>
            <person name="Yamazoe A."/>
            <person name="Yamazaki S."/>
            <person name="Fujita N."/>
        </authorList>
    </citation>
    <scope>NUCLEOTIDE SEQUENCE [LARGE SCALE GENOMIC DNA]</scope>
    <source>
        <strain evidence="2 3">NBRC 108243</strain>
    </source>
</reference>
<proteinExistence type="predicted"/>
<sequence length="619" mass="65177">MSNSVVLCVWHSCPDPTGVAVSEELPEKASEVDARVARSMLVLCSVSGGFVIGAVVLAALALVWRSPRGSTGTDLSAITTFTIAELVGVVVVALVTGVLLTALMAGTNGPHASSYLGIAIVVAMAAAAGVLTAVFASWPDRAFASVSGPGDRGIREISIAAWIALTVGCIVVVAVVVRVYRPDGTRRLGWPAKIRWAGVSARPATLLVAFSMVVGLVVAASPTVALSITARDPARAAAENDPVPGLPTTLGERISYSFATEDPSRLVAAGAGFVVENGTALEARDGGTGRLRWTFAYSRLPSKCTPYAVHSTGVGPGSSVVLACLMSGWPSRSMLIGLDAMSGEYRWSNGENWRPDQRLEGPAHALAVVRGDELMVLDPRTGNHVWHRSVRMRCTEAYPQFGTTTHAVVYLVRCGTSYSIEVHSISDASVWRIPLRPRKSNATQFNAHMVAVFGDSVVTTTSAEYSGDGVYVVDTARHRVRRLPGAGSASGGYTDTLALGTSTVPVVELSRTAGRGGDYVLPWKTEITPMNRAIDNGISADRRSAMVGDGLATATVFDPTTSRVSIAIVDRAGNTTRRPSPCGYDAGGLLVVPGATLMICARETWIPRHQITYHVLGLR</sequence>
<keyword evidence="1" id="KW-0472">Membrane</keyword>
<evidence type="ECO:0000313" key="2">
    <source>
        <dbReference type="EMBL" id="GAC70088.1"/>
    </source>
</evidence>
<evidence type="ECO:0000256" key="1">
    <source>
        <dbReference type="SAM" id="Phobius"/>
    </source>
</evidence>
<dbReference type="InterPro" id="IPR011047">
    <property type="entry name" value="Quinoprotein_ADH-like_sf"/>
</dbReference>
<dbReference type="AlphaFoldDB" id="M0QND8"/>
<accession>M0QND8</accession>
<dbReference type="EMBL" id="BANX01000032">
    <property type="protein sequence ID" value="GAC70088.1"/>
    <property type="molecule type" value="Genomic_DNA"/>
</dbReference>
<dbReference type="STRING" id="1223545.GS4_32_00320"/>
<evidence type="ECO:0008006" key="4">
    <source>
        <dbReference type="Google" id="ProtNLM"/>
    </source>
</evidence>
<keyword evidence="3" id="KW-1185">Reference proteome</keyword>
<dbReference type="SUPFAM" id="SSF50998">
    <property type="entry name" value="Quinoprotein alcohol dehydrogenase-like"/>
    <property type="match status" value="1"/>
</dbReference>
<feature type="transmembrane region" description="Helical" evidence="1">
    <location>
        <begin position="115"/>
        <end position="139"/>
    </location>
</feature>
<feature type="transmembrane region" description="Helical" evidence="1">
    <location>
        <begin position="159"/>
        <end position="180"/>
    </location>
</feature>
<protein>
    <recommendedName>
        <fullName evidence="4">PQQ-binding-like beta-propeller repeat protein</fullName>
    </recommendedName>
</protein>
<feature type="transmembrane region" description="Helical" evidence="1">
    <location>
        <begin position="201"/>
        <end position="221"/>
    </location>
</feature>
<dbReference type="Proteomes" id="UP000011666">
    <property type="component" value="Unassembled WGS sequence"/>
</dbReference>
<dbReference type="OrthoDB" id="4638025at2"/>
<organism evidence="2 3">
    <name type="scientific">Gordonia soli NBRC 108243</name>
    <dbReference type="NCBI Taxonomy" id="1223545"/>
    <lineage>
        <taxon>Bacteria</taxon>
        <taxon>Bacillati</taxon>
        <taxon>Actinomycetota</taxon>
        <taxon>Actinomycetes</taxon>
        <taxon>Mycobacteriales</taxon>
        <taxon>Gordoniaceae</taxon>
        <taxon>Gordonia</taxon>
    </lineage>
</organism>
<evidence type="ECO:0000313" key="3">
    <source>
        <dbReference type="Proteomes" id="UP000011666"/>
    </source>
</evidence>
<keyword evidence="1" id="KW-1133">Transmembrane helix</keyword>
<feature type="transmembrane region" description="Helical" evidence="1">
    <location>
        <begin position="40"/>
        <end position="64"/>
    </location>
</feature>
<name>M0QND8_9ACTN</name>
<keyword evidence="1" id="KW-0812">Transmembrane</keyword>
<feature type="transmembrane region" description="Helical" evidence="1">
    <location>
        <begin position="76"/>
        <end position="103"/>
    </location>
</feature>
<gene>
    <name evidence="2" type="ORF">GS4_32_00320</name>
</gene>
<dbReference type="eggNOG" id="COG1520">
    <property type="taxonomic scope" value="Bacteria"/>
</dbReference>